<dbReference type="Gene3D" id="1.10.4200.10">
    <property type="entry name" value="Triphosphoribosyl-dephospho-CoA protein"/>
    <property type="match status" value="1"/>
</dbReference>
<dbReference type="HOGENOM" id="CLU_063627_1_0_4"/>
<name>E1TEW5_BURSG</name>
<dbReference type="STRING" id="640512.BC1003_5453"/>
<dbReference type="GO" id="GO:0005524">
    <property type="term" value="F:ATP binding"/>
    <property type="evidence" value="ECO:0007669"/>
    <property type="project" value="InterPro"/>
</dbReference>
<feature type="compositionally biased region" description="Low complexity" evidence="1">
    <location>
        <begin position="30"/>
        <end position="51"/>
    </location>
</feature>
<reference evidence="2" key="1">
    <citation type="submission" date="2010-09" db="EMBL/GenBank/DDBJ databases">
        <title>Complete sequence of chromosome2 of Burkholderia sp. CCGE1003.</title>
        <authorList>
            <consortium name="US DOE Joint Genome Institute"/>
            <person name="Lucas S."/>
            <person name="Copeland A."/>
            <person name="Lapidus A."/>
            <person name="Cheng J.-F."/>
            <person name="Bruce D."/>
            <person name="Goodwin L."/>
            <person name="Pitluck S."/>
            <person name="Daligault H."/>
            <person name="Davenport K."/>
            <person name="Detter J.C."/>
            <person name="Han C."/>
            <person name="Tapia R."/>
            <person name="Land M."/>
            <person name="Hauser L."/>
            <person name="Jeffries C."/>
            <person name="Kyrpides N."/>
            <person name="Ivanova N."/>
            <person name="Ovchinnikova G."/>
            <person name="Martinez-Romero E."/>
            <person name="Rogel M.A."/>
            <person name="Auchtung J."/>
            <person name="Tiedje J.M."/>
            <person name="Woyke T."/>
        </authorList>
    </citation>
    <scope>NUCLEOTIDE SEQUENCE</scope>
    <source>
        <strain evidence="2">CCGE1003</strain>
    </source>
</reference>
<dbReference type="KEGG" id="bgf:BC1003_5453"/>
<dbReference type="AlphaFoldDB" id="E1TEW5"/>
<gene>
    <name evidence="2" type="ordered locus">BC1003_5453</name>
</gene>
<organism evidence="2">
    <name type="scientific">Burkholderia sp. (strain CCGE1003)</name>
    <dbReference type="NCBI Taxonomy" id="640512"/>
    <lineage>
        <taxon>Bacteria</taxon>
        <taxon>Pseudomonadati</taxon>
        <taxon>Pseudomonadota</taxon>
        <taxon>Betaproteobacteria</taxon>
        <taxon>Burkholderiales</taxon>
        <taxon>Burkholderiaceae</taxon>
        <taxon>Burkholderia</taxon>
    </lineage>
</organism>
<feature type="region of interest" description="Disordered" evidence="1">
    <location>
        <begin position="1"/>
        <end position="64"/>
    </location>
</feature>
<dbReference type="Pfam" id="PF01874">
    <property type="entry name" value="CitG"/>
    <property type="match status" value="1"/>
</dbReference>
<dbReference type="EMBL" id="CP002218">
    <property type="protein sequence ID" value="ADN61371.1"/>
    <property type="molecule type" value="Genomic_DNA"/>
</dbReference>
<proteinExistence type="predicted"/>
<protein>
    <submittedName>
        <fullName evidence="2">Triphosphoribosyl-dephospho-CoA protein</fullName>
    </submittedName>
</protein>
<evidence type="ECO:0000313" key="2">
    <source>
        <dbReference type="EMBL" id="ADN61371.1"/>
    </source>
</evidence>
<dbReference type="PANTHER" id="PTHR42280:SF1">
    <property type="entry name" value="CITG FAMILY PROTEIN"/>
    <property type="match status" value="1"/>
</dbReference>
<accession>E1TEW5</accession>
<dbReference type="InterPro" id="IPR002736">
    <property type="entry name" value="CitG"/>
</dbReference>
<dbReference type="eggNOG" id="COG1767">
    <property type="taxonomic scope" value="Bacteria"/>
</dbReference>
<dbReference type="PANTHER" id="PTHR42280">
    <property type="entry name" value="CITG FAMILY PROTEIN"/>
    <property type="match status" value="1"/>
</dbReference>
<evidence type="ECO:0000256" key="1">
    <source>
        <dbReference type="SAM" id="MobiDB-lite"/>
    </source>
</evidence>
<sequence length="370" mass="37862">MDAMAEPARGPRESGAAMGPADRRAGEGGASSSSGDGASSASGDGASPSPGKVDAPSSPGDDRALPARIDEHVRAAPADEHVRAAFVDACRLDVETAKPGNVSVDSEGHGMSAAQFVASAEAAADALLARRAPVGQRILDAVARTRAAVGCNTNLGIVLLIAPLAAALEEVPRPLGAQAWHAATERVLARLDIDDARLAYRAIALANPGGLGDAPEQSVHHAPTVGLRDAMALAAARDSIARQYAEGFRDIFETGLAALREVPAASLHTATLNVFLRFLGAWPDSHIVRKHGAAVAQSVTLAARARHAQWLRTLDEAGSAAAGVPLQAWDAELKAATINPGTSADLTVATLFVALCLAQPRHSGGSRHAP</sequence>
<dbReference type="GO" id="GO:0046917">
    <property type="term" value="F:triphosphoribosyl-dephospho-CoA synthase activity"/>
    <property type="evidence" value="ECO:0007669"/>
    <property type="project" value="InterPro"/>
</dbReference>